<name>A0A6H1UEP2_9GAMM</name>
<reference evidence="1 2" key="1">
    <citation type="submission" date="2020-04" db="EMBL/GenBank/DDBJ databases">
        <title>Ferrimonas sp. S7 isolated from sea water.</title>
        <authorList>
            <person name="Bae S.S."/>
            <person name="Baek K."/>
        </authorList>
    </citation>
    <scope>NUCLEOTIDE SEQUENCE [LARGE SCALE GENOMIC DNA]</scope>
    <source>
        <strain evidence="1 2">S7</strain>
    </source>
</reference>
<protein>
    <submittedName>
        <fullName evidence="1">Helix-turn-helix transcriptional regulator</fullName>
    </submittedName>
</protein>
<dbReference type="GO" id="GO:0006355">
    <property type="term" value="P:regulation of DNA-templated transcription"/>
    <property type="evidence" value="ECO:0007669"/>
    <property type="project" value="InterPro"/>
</dbReference>
<dbReference type="GO" id="GO:0003677">
    <property type="term" value="F:DNA binding"/>
    <property type="evidence" value="ECO:0007669"/>
    <property type="project" value="InterPro"/>
</dbReference>
<dbReference type="InterPro" id="IPR036388">
    <property type="entry name" value="WH-like_DNA-bd_sf"/>
</dbReference>
<sequence length="241" mass="27785">MDQQQLAKMEHCRSKLVELTQRLGAVESAFIIDFAEPNERLGKSWLKSFKSRDSILFSSAKVSYLFERSRSSMTRLDPDLVKASNKDKHVWLEDKNLKQQQSKLSIIKELGFSKQLSVTFPLQNWQGLKGCYSLFYALDCPMTDEQRFARMDELMADIKMVGTHIVSERVLTGPFEDYQLFKPSTISIIKHLAEGRSRKDLSDIHYMSARGVDYHIEKAKIVLEAQNTSHLVHVAHQMMLI</sequence>
<dbReference type="KEGG" id="fes:HER31_04760"/>
<dbReference type="SUPFAM" id="SSF46894">
    <property type="entry name" value="C-terminal effector domain of the bipartite response regulators"/>
    <property type="match status" value="1"/>
</dbReference>
<dbReference type="EMBL" id="CP051180">
    <property type="protein sequence ID" value="QIZ76262.1"/>
    <property type="molecule type" value="Genomic_DNA"/>
</dbReference>
<evidence type="ECO:0000313" key="2">
    <source>
        <dbReference type="Proteomes" id="UP000501602"/>
    </source>
</evidence>
<dbReference type="Gene3D" id="1.10.10.10">
    <property type="entry name" value="Winged helix-like DNA-binding domain superfamily/Winged helix DNA-binding domain"/>
    <property type="match status" value="1"/>
</dbReference>
<dbReference type="RefSeq" id="WP_168659522.1">
    <property type="nucleotide sequence ID" value="NZ_CP051180.1"/>
</dbReference>
<proteinExistence type="predicted"/>
<accession>A0A6H1UEP2</accession>
<dbReference type="Proteomes" id="UP000501602">
    <property type="component" value="Chromosome"/>
</dbReference>
<dbReference type="InterPro" id="IPR016032">
    <property type="entry name" value="Sig_transdc_resp-reg_C-effctor"/>
</dbReference>
<keyword evidence="2" id="KW-1185">Reference proteome</keyword>
<evidence type="ECO:0000313" key="1">
    <source>
        <dbReference type="EMBL" id="QIZ76262.1"/>
    </source>
</evidence>
<organism evidence="1 2">
    <name type="scientific">Ferrimonas lipolytica</name>
    <dbReference type="NCBI Taxonomy" id="2724191"/>
    <lineage>
        <taxon>Bacteria</taxon>
        <taxon>Pseudomonadati</taxon>
        <taxon>Pseudomonadota</taxon>
        <taxon>Gammaproteobacteria</taxon>
        <taxon>Alteromonadales</taxon>
        <taxon>Ferrimonadaceae</taxon>
        <taxon>Ferrimonas</taxon>
    </lineage>
</organism>
<dbReference type="AlphaFoldDB" id="A0A6H1UEP2"/>
<gene>
    <name evidence="1" type="ORF">HER31_04760</name>
</gene>